<accession>A0AAE3J0G7</accession>
<comment type="similarity">
    <text evidence="1">Belongs to the NAD(P)-dependent epimerase/dehydratase family.</text>
</comment>
<evidence type="ECO:0000313" key="5">
    <source>
        <dbReference type="EMBL" id="MCV6822947.1"/>
    </source>
</evidence>
<dbReference type="AlphaFoldDB" id="A0AAE3J0G7"/>
<dbReference type="GO" id="GO:0016491">
    <property type="term" value="F:oxidoreductase activity"/>
    <property type="evidence" value="ECO:0007669"/>
    <property type="project" value="UniProtKB-KW"/>
</dbReference>
<protein>
    <submittedName>
        <fullName evidence="5">NAD(P)-dependent oxidoreductase</fullName>
    </submittedName>
</protein>
<evidence type="ECO:0000256" key="2">
    <source>
        <dbReference type="ARBA" id="ARBA00023002"/>
    </source>
</evidence>
<reference evidence="5" key="1">
    <citation type="submission" date="2022-10" db="EMBL/GenBank/DDBJ databases">
        <authorList>
            <person name="Yue Y."/>
        </authorList>
    </citation>
    <scope>NUCLEOTIDE SEQUENCE</scope>
    <source>
        <strain evidence="5">Z654</strain>
    </source>
</reference>
<evidence type="ECO:0000256" key="3">
    <source>
        <dbReference type="ARBA" id="ARBA00023027"/>
    </source>
</evidence>
<proteinExistence type="inferred from homology"/>
<dbReference type="SUPFAM" id="SSF51735">
    <property type="entry name" value="NAD(P)-binding Rossmann-fold domains"/>
    <property type="match status" value="1"/>
</dbReference>
<comment type="caution">
    <text evidence="5">The sequence shown here is derived from an EMBL/GenBank/DDBJ whole genome shotgun (WGS) entry which is preliminary data.</text>
</comment>
<keyword evidence="2" id="KW-0560">Oxidoreductase</keyword>
<gene>
    <name evidence="5" type="ORF">OH136_00145</name>
</gene>
<sequence>MKIAITGARGGFGPYVVRAAQSAGHSVISIDKTPPQGAISGVETATFNVDDYDKTLAAFRGCEGVIHLAAIPAAGIEADHITHNQNVAGSYNVLRAAGELGIDHVCNASSVNAIGFAYSRSPRFSYFPIDEDYPTLNEDPYALSKWICELQADSIARRYETMRIVSVRLHWIVESVTRAKEAWKEMPASKHLWAWTPARAAAKACVDCLALGGTGHDVVNLVAPETTETTPSAELAQKHFPDTELRKPLVRNISFFDTEKAQNLLKWNDLCHAESTENP</sequence>
<keyword evidence="6" id="KW-1185">Reference proteome</keyword>
<keyword evidence="3" id="KW-0520">NAD</keyword>
<name>A0AAE3J0G7_9RHOB</name>
<dbReference type="InterPro" id="IPR001509">
    <property type="entry name" value="Epimerase_deHydtase"/>
</dbReference>
<dbReference type="PANTHER" id="PTHR43103:SF5">
    <property type="entry name" value="4-EPIMERASE, PUTATIVE (AFU_ORTHOLOGUE AFUA_7G00360)-RELATED"/>
    <property type="match status" value="1"/>
</dbReference>
<dbReference type="Proteomes" id="UP001208041">
    <property type="component" value="Unassembled WGS sequence"/>
</dbReference>
<dbReference type="EMBL" id="JAOYFC010000001">
    <property type="protein sequence ID" value="MCV6822947.1"/>
    <property type="molecule type" value="Genomic_DNA"/>
</dbReference>
<dbReference type="InterPro" id="IPR036291">
    <property type="entry name" value="NAD(P)-bd_dom_sf"/>
</dbReference>
<dbReference type="Pfam" id="PF01370">
    <property type="entry name" value="Epimerase"/>
    <property type="match status" value="1"/>
</dbReference>
<evidence type="ECO:0000259" key="4">
    <source>
        <dbReference type="Pfam" id="PF01370"/>
    </source>
</evidence>
<feature type="domain" description="NAD-dependent epimerase/dehydratase" evidence="4">
    <location>
        <begin position="3"/>
        <end position="169"/>
    </location>
</feature>
<evidence type="ECO:0000313" key="6">
    <source>
        <dbReference type="Proteomes" id="UP001208041"/>
    </source>
</evidence>
<dbReference type="RefSeq" id="WP_263951775.1">
    <property type="nucleotide sequence ID" value="NZ_JAOYFC010000001.1"/>
</dbReference>
<dbReference type="Gene3D" id="3.40.50.720">
    <property type="entry name" value="NAD(P)-binding Rossmann-like Domain"/>
    <property type="match status" value="1"/>
</dbReference>
<dbReference type="PANTHER" id="PTHR43103">
    <property type="entry name" value="NUCLEOSIDE-DIPHOSPHATE-SUGAR EPIMERASE"/>
    <property type="match status" value="1"/>
</dbReference>
<evidence type="ECO:0000256" key="1">
    <source>
        <dbReference type="ARBA" id="ARBA00007637"/>
    </source>
</evidence>
<organism evidence="5 6">
    <name type="scientific">Halocynthiibacter halioticoli</name>
    <dbReference type="NCBI Taxonomy" id="2986804"/>
    <lineage>
        <taxon>Bacteria</taxon>
        <taxon>Pseudomonadati</taxon>
        <taxon>Pseudomonadota</taxon>
        <taxon>Alphaproteobacteria</taxon>
        <taxon>Rhodobacterales</taxon>
        <taxon>Paracoccaceae</taxon>
        <taxon>Halocynthiibacter</taxon>
    </lineage>
</organism>